<dbReference type="RefSeq" id="WP_141108097.1">
    <property type="nucleotide sequence ID" value="NZ_FOKJ01000114.1"/>
</dbReference>
<reference evidence="3 4" key="1">
    <citation type="submission" date="2016-10" db="EMBL/GenBank/DDBJ databases">
        <authorList>
            <person name="Varghese N."/>
            <person name="Submissions S."/>
        </authorList>
    </citation>
    <scope>NUCLEOTIDE SEQUENCE [LARGE SCALE GENOMIC DNA]</scope>
    <source>
        <strain evidence="3 4">DSM 282</strain>
    </source>
</reference>
<keyword evidence="1" id="KW-0472">Membrane</keyword>
<dbReference type="NCBIfam" id="NF033633">
    <property type="entry name" value="SLATT_2"/>
    <property type="match status" value="1"/>
</dbReference>
<keyword evidence="1" id="KW-0812">Transmembrane</keyword>
<dbReference type="Proteomes" id="UP000198861">
    <property type="component" value="Unassembled WGS sequence"/>
</dbReference>
<name>A0A1I1CEJ0_9GAMM</name>
<comment type="caution">
    <text evidence="3">The sequence shown here is derived from an EMBL/GenBank/DDBJ whole genome shotgun (WGS) entry which is preliminary data.</text>
</comment>
<feature type="domain" description="SMODS and SLOG-associating 2TM effector" evidence="2">
    <location>
        <begin position="70"/>
        <end position="182"/>
    </location>
</feature>
<keyword evidence="1" id="KW-1133">Transmembrane helix</keyword>
<evidence type="ECO:0000313" key="4">
    <source>
        <dbReference type="Proteomes" id="UP000198861"/>
    </source>
</evidence>
<proteinExistence type="predicted"/>
<feature type="transmembrane region" description="Helical" evidence="1">
    <location>
        <begin position="108"/>
        <end position="130"/>
    </location>
</feature>
<organism evidence="3 4">
    <name type="scientific">Azotobacter beijerinckii</name>
    <dbReference type="NCBI Taxonomy" id="170623"/>
    <lineage>
        <taxon>Bacteria</taxon>
        <taxon>Pseudomonadati</taxon>
        <taxon>Pseudomonadota</taxon>
        <taxon>Gammaproteobacteria</taxon>
        <taxon>Pseudomonadales</taxon>
        <taxon>Pseudomonadaceae</taxon>
        <taxon>Azotobacter</taxon>
    </lineage>
</organism>
<evidence type="ECO:0000313" key="3">
    <source>
        <dbReference type="EMBL" id="SFB61079.1"/>
    </source>
</evidence>
<sequence length="246" mass="26985">MKLVQAVRLVPFGSLQCTSVRISLALAHMSDYMTQLTPNWLQCIRSEDPRRIQAFRSKLEGLAWDKNSAVNSLSVLFAAVDDLAEAEVHYYYRRRGTRAWISGLTRTGAWMLGTVGLLLPLLAGTAAPLFKEWGQYGYAFLAAAASCLAANSLFGGTEGHIRFVSTQLELERLIITSRVCWCKYLAGPHETDDDHAEGFALILGYANALHTASIAETGRWGEMLLAELAKFQTSIEVKGGPTAKKG</sequence>
<evidence type="ECO:0000259" key="2">
    <source>
        <dbReference type="Pfam" id="PF18183"/>
    </source>
</evidence>
<gene>
    <name evidence="3" type="ORF">SAMN04244571_04261</name>
</gene>
<dbReference type="Pfam" id="PF18183">
    <property type="entry name" value="SLATT_2"/>
    <property type="match status" value="1"/>
</dbReference>
<dbReference type="InterPro" id="IPR040688">
    <property type="entry name" value="SLATT_2"/>
</dbReference>
<dbReference type="EMBL" id="FOKJ01000114">
    <property type="protein sequence ID" value="SFB61079.1"/>
    <property type="molecule type" value="Genomic_DNA"/>
</dbReference>
<feature type="transmembrane region" description="Helical" evidence="1">
    <location>
        <begin position="136"/>
        <end position="154"/>
    </location>
</feature>
<keyword evidence="4" id="KW-1185">Reference proteome</keyword>
<evidence type="ECO:0000256" key="1">
    <source>
        <dbReference type="SAM" id="Phobius"/>
    </source>
</evidence>
<protein>
    <recommendedName>
        <fullName evidence="2">SMODS and SLOG-associating 2TM effector domain-containing protein</fullName>
    </recommendedName>
</protein>
<accession>A0A1I1CEJ0</accession>